<dbReference type="RefSeq" id="XP_056697650.1">
    <property type="nucleotide sequence ID" value="XM_056841672.1"/>
</dbReference>
<keyword evidence="2" id="KW-0808">Transferase</keyword>
<dbReference type="InterPro" id="IPR029063">
    <property type="entry name" value="SAM-dependent_MTases_sf"/>
</dbReference>
<dbReference type="GO" id="GO:0032259">
    <property type="term" value="P:methylation"/>
    <property type="evidence" value="ECO:0007669"/>
    <property type="project" value="UniProtKB-KW"/>
</dbReference>
<evidence type="ECO:0000313" key="1">
    <source>
        <dbReference type="Proteomes" id="UP000813463"/>
    </source>
</evidence>
<dbReference type="InterPro" id="IPR005299">
    <property type="entry name" value="MeTrfase_7"/>
</dbReference>
<dbReference type="Gene3D" id="3.40.50.150">
    <property type="entry name" value="Vaccinia Virus protein VP39"/>
    <property type="match status" value="1"/>
</dbReference>
<name>A0ABM3RPU9_SPIOL</name>
<gene>
    <name evidence="2" type="primary">LOC110805609</name>
</gene>
<reference evidence="1" key="1">
    <citation type="journal article" date="2021" name="Nat. Commun.">
        <title>Genomic analyses provide insights into spinach domestication and the genetic basis of agronomic traits.</title>
        <authorList>
            <person name="Cai X."/>
            <person name="Sun X."/>
            <person name="Xu C."/>
            <person name="Sun H."/>
            <person name="Wang X."/>
            <person name="Ge C."/>
            <person name="Zhang Z."/>
            <person name="Wang Q."/>
            <person name="Fei Z."/>
            <person name="Jiao C."/>
            <person name="Wang Q."/>
        </authorList>
    </citation>
    <scope>NUCLEOTIDE SEQUENCE [LARGE SCALE GENOMIC DNA]</scope>
    <source>
        <strain evidence="1">cv. Varoflay</strain>
    </source>
</reference>
<reference evidence="2" key="2">
    <citation type="submission" date="2025-08" db="UniProtKB">
        <authorList>
            <consortium name="RefSeq"/>
        </authorList>
    </citation>
    <scope>IDENTIFICATION</scope>
    <source>
        <tissue evidence="2">Leaf</tissue>
    </source>
</reference>
<protein>
    <submittedName>
        <fullName evidence="2">Probable jasmonic acid carboxyl methyltransferase 1</fullName>
    </submittedName>
</protein>
<dbReference type="Proteomes" id="UP000813463">
    <property type="component" value="Chromosome 4"/>
</dbReference>
<dbReference type="GeneID" id="110805609"/>
<dbReference type="GO" id="GO:0008168">
    <property type="term" value="F:methyltransferase activity"/>
    <property type="evidence" value="ECO:0007669"/>
    <property type="project" value="UniProtKB-KW"/>
</dbReference>
<proteinExistence type="predicted"/>
<dbReference type="Pfam" id="PF03492">
    <property type="entry name" value="Methyltransf_7"/>
    <property type="match status" value="1"/>
</dbReference>
<evidence type="ECO:0000313" key="2">
    <source>
        <dbReference type="RefSeq" id="XP_056697650.1"/>
    </source>
</evidence>
<organism evidence="1 2">
    <name type="scientific">Spinacia oleracea</name>
    <name type="common">Spinach</name>
    <dbReference type="NCBI Taxonomy" id="3562"/>
    <lineage>
        <taxon>Eukaryota</taxon>
        <taxon>Viridiplantae</taxon>
        <taxon>Streptophyta</taxon>
        <taxon>Embryophyta</taxon>
        <taxon>Tracheophyta</taxon>
        <taxon>Spermatophyta</taxon>
        <taxon>Magnoliopsida</taxon>
        <taxon>eudicotyledons</taxon>
        <taxon>Gunneridae</taxon>
        <taxon>Pentapetalae</taxon>
        <taxon>Caryophyllales</taxon>
        <taxon>Chenopodiaceae</taxon>
        <taxon>Chenopodioideae</taxon>
        <taxon>Anserineae</taxon>
        <taxon>Spinacia</taxon>
    </lineage>
</organism>
<accession>A0ABM3RPU9</accession>
<keyword evidence="1" id="KW-1185">Reference proteome</keyword>
<keyword evidence="2" id="KW-0489">Methyltransferase</keyword>
<dbReference type="SUPFAM" id="SSF53335">
    <property type="entry name" value="S-adenosyl-L-methionine-dependent methyltransferases"/>
    <property type="match status" value="1"/>
</dbReference>
<dbReference type="PANTHER" id="PTHR31009">
    <property type="entry name" value="S-ADENOSYL-L-METHIONINE:CARBOXYL METHYLTRANSFERASE FAMILY PROTEIN"/>
    <property type="match status" value="1"/>
</dbReference>
<sequence length="170" mass="19507">MSSYAHNSIIQVPNAIWKENGESLTKGCIYIIETSPPEVVRAYQQQFANDFYSFLKSRAQEIVEGGRMVINMMVSTLTHGPEHMWVHKLMNVVLRDMLHQGLVDQKKVEEFNIPFYPPTMEEVKTLVASEGSFVIHKHEIFTLDWDMPLELGHKIIHDGFSRATFVADTV</sequence>